<evidence type="ECO:0000313" key="12">
    <source>
        <dbReference type="Proteomes" id="UP000319663"/>
    </source>
</evidence>
<feature type="compositionally biased region" description="Low complexity" evidence="8">
    <location>
        <begin position="159"/>
        <end position="172"/>
    </location>
</feature>
<dbReference type="SUPFAM" id="SSF140111">
    <property type="entry name" value="Endosomal sorting complex assembly domain"/>
    <property type="match status" value="1"/>
</dbReference>
<keyword evidence="5 7" id="KW-0653">Protein transport</keyword>
<dbReference type="InterPro" id="IPR037202">
    <property type="entry name" value="ESCRT_assembly_dom"/>
</dbReference>
<dbReference type="PANTHER" id="PTHR23306:SF3">
    <property type="entry name" value="TUMOR SUPPRESSOR PROTEIN 101"/>
    <property type="match status" value="1"/>
</dbReference>
<evidence type="ECO:0000256" key="2">
    <source>
        <dbReference type="ARBA" id="ARBA00009594"/>
    </source>
</evidence>
<evidence type="ECO:0000256" key="6">
    <source>
        <dbReference type="ARBA" id="ARBA00023054"/>
    </source>
</evidence>
<evidence type="ECO:0000256" key="4">
    <source>
        <dbReference type="ARBA" id="ARBA00022753"/>
    </source>
</evidence>
<dbReference type="AlphaFoldDB" id="A0A507R1C4"/>
<evidence type="ECO:0000313" key="11">
    <source>
        <dbReference type="EMBL" id="TQB75253.1"/>
    </source>
</evidence>
<evidence type="ECO:0000256" key="5">
    <source>
        <dbReference type="ARBA" id="ARBA00022927"/>
    </source>
</evidence>
<feature type="compositionally biased region" description="Low complexity" evidence="8">
    <location>
        <begin position="309"/>
        <end position="324"/>
    </location>
</feature>
<feature type="compositionally biased region" description="Pro residues" evidence="8">
    <location>
        <begin position="200"/>
        <end position="212"/>
    </location>
</feature>
<dbReference type="InterPro" id="IPR016135">
    <property type="entry name" value="UBQ-conjugating_enzyme/RWD"/>
</dbReference>
<dbReference type="PROSITE" id="PS51322">
    <property type="entry name" value="UEV"/>
    <property type="match status" value="1"/>
</dbReference>
<evidence type="ECO:0000256" key="8">
    <source>
        <dbReference type="SAM" id="MobiDB-lite"/>
    </source>
</evidence>
<dbReference type="GO" id="GO:0043162">
    <property type="term" value="P:ubiquitin-dependent protein catabolic process via the multivesicular body sorting pathway"/>
    <property type="evidence" value="ECO:0007669"/>
    <property type="project" value="UniProtKB-ARBA"/>
</dbReference>
<proteinExistence type="inferred from homology"/>
<keyword evidence="4" id="KW-0967">Endosome</keyword>
<reference evidence="11 12" key="1">
    <citation type="submission" date="2019-06" db="EMBL/GenBank/DDBJ databases">
        <title>Wine fermentation using esterase from Monascus purpureus.</title>
        <authorList>
            <person name="Geng C."/>
            <person name="Zhang Y."/>
        </authorList>
    </citation>
    <scope>NUCLEOTIDE SEQUENCE [LARGE SCALE GENOMIC DNA]</scope>
    <source>
        <strain evidence="11">HQ1</strain>
    </source>
</reference>
<dbReference type="Pfam" id="PF05743">
    <property type="entry name" value="UEV"/>
    <property type="match status" value="1"/>
</dbReference>
<feature type="compositionally biased region" description="Polar residues" evidence="8">
    <location>
        <begin position="333"/>
        <end position="349"/>
    </location>
</feature>
<dbReference type="OrthoDB" id="306304at2759"/>
<feature type="compositionally biased region" description="Pro residues" evidence="8">
    <location>
        <begin position="230"/>
        <end position="240"/>
    </location>
</feature>
<dbReference type="SUPFAM" id="SSF54495">
    <property type="entry name" value="UBC-like"/>
    <property type="match status" value="1"/>
</dbReference>
<evidence type="ECO:0008006" key="13">
    <source>
        <dbReference type="Google" id="ProtNLM"/>
    </source>
</evidence>
<dbReference type="GO" id="GO:0000813">
    <property type="term" value="C:ESCRT I complex"/>
    <property type="evidence" value="ECO:0007669"/>
    <property type="project" value="TreeGrafter"/>
</dbReference>
<dbReference type="InterPro" id="IPR008883">
    <property type="entry name" value="UEV_N"/>
</dbReference>
<dbReference type="GO" id="GO:0006886">
    <property type="term" value="P:intracellular protein transport"/>
    <property type="evidence" value="ECO:0007669"/>
    <property type="project" value="UniProtKB-ARBA"/>
</dbReference>
<feature type="region of interest" description="Disordered" evidence="8">
    <location>
        <begin position="397"/>
        <end position="417"/>
    </location>
</feature>
<keyword evidence="3 7" id="KW-0813">Transport</keyword>
<feature type="domain" description="UEV" evidence="10">
    <location>
        <begin position="14"/>
        <end position="159"/>
    </location>
</feature>
<protein>
    <recommendedName>
        <fullName evidence="13">Endosomal sorting complex protein TSG101</fullName>
    </recommendedName>
</protein>
<dbReference type="Gene3D" id="3.10.110.10">
    <property type="entry name" value="Ubiquitin Conjugating Enzyme"/>
    <property type="match status" value="1"/>
</dbReference>
<dbReference type="EMBL" id="VIFY01000022">
    <property type="protein sequence ID" value="TQB75253.1"/>
    <property type="molecule type" value="Genomic_DNA"/>
</dbReference>
<name>A0A507R1C4_MONPU</name>
<comment type="caution">
    <text evidence="11">The sequence shown here is derived from an EMBL/GenBank/DDBJ whole genome shotgun (WGS) entry which is preliminary data.</text>
</comment>
<dbReference type="GO" id="GO:0043130">
    <property type="term" value="F:ubiquitin binding"/>
    <property type="evidence" value="ECO:0007669"/>
    <property type="project" value="TreeGrafter"/>
</dbReference>
<evidence type="ECO:0000256" key="1">
    <source>
        <dbReference type="ARBA" id="ARBA00004177"/>
    </source>
</evidence>
<dbReference type="GO" id="GO:0072666">
    <property type="term" value="P:establishment of protein localization to vacuole"/>
    <property type="evidence" value="ECO:0007669"/>
    <property type="project" value="UniProtKB-ARBA"/>
</dbReference>
<gene>
    <name evidence="11" type="ORF">MPDQ_003506</name>
</gene>
<dbReference type="Gene3D" id="6.10.140.820">
    <property type="match status" value="1"/>
</dbReference>
<feature type="compositionally biased region" description="Low complexity" evidence="8">
    <location>
        <begin position="350"/>
        <end position="368"/>
    </location>
</feature>
<comment type="subcellular location">
    <subcellularLocation>
        <location evidence="1">Endosome</location>
    </subcellularLocation>
</comment>
<dbReference type="InterPro" id="IPR052070">
    <property type="entry name" value="ESCRT-I_UEV_domain"/>
</dbReference>
<dbReference type="Pfam" id="PF09454">
    <property type="entry name" value="Vps23_core"/>
    <property type="match status" value="1"/>
</dbReference>
<accession>A0A507R1C4</accession>
<dbReference type="CDD" id="cd11685">
    <property type="entry name" value="UEV_TSG101-like"/>
    <property type="match status" value="1"/>
</dbReference>
<keyword evidence="12" id="KW-1185">Reference proteome</keyword>
<dbReference type="Proteomes" id="UP000319663">
    <property type="component" value="Unassembled WGS sequence"/>
</dbReference>
<feature type="compositionally biased region" description="Low complexity" evidence="8">
    <location>
        <begin position="285"/>
        <end position="297"/>
    </location>
</feature>
<dbReference type="InterPro" id="IPR017916">
    <property type="entry name" value="SB_dom"/>
</dbReference>
<feature type="compositionally biased region" description="Low complexity" evidence="8">
    <location>
        <begin position="183"/>
        <end position="199"/>
    </location>
</feature>
<feature type="domain" description="SB" evidence="9">
    <location>
        <begin position="534"/>
        <end position="602"/>
    </location>
</feature>
<dbReference type="STRING" id="5098.A0A507R1C4"/>
<comment type="similarity">
    <text evidence="2">Belongs to the ubiquitin-conjugating enzyme family. UEV subfamily.</text>
</comment>
<dbReference type="PROSITE" id="PS51312">
    <property type="entry name" value="SB"/>
    <property type="match status" value="1"/>
</dbReference>
<keyword evidence="6" id="KW-0175">Coiled coil</keyword>
<evidence type="ECO:0000259" key="10">
    <source>
        <dbReference type="PROSITE" id="PS51322"/>
    </source>
</evidence>
<feature type="region of interest" description="Disordered" evidence="8">
    <location>
        <begin position="157"/>
        <end position="368"/>
    </location>
</feature>
<dbReference type="PANTHER" id="PTHR23306">
    <property type="entry name" value="TUMOR SUSCEPTIBILITY GENE 101 PROTEIN-RELATED"/>
    <property type="match status" value="1"/>
</dbReference>
<feature type="compositionally biased region" description="Pro residues" evidence="8">
    <location>
        <begin position="173"/>
        <end position="182"/>
    </location>
</feature>
<evidence type="ECO:0000259" key="9">
    <source>
        <dbReference type="PROSITE" id="PS51312"/>
    </source>
</evidence>
<evidence type="ECO:0000256" key="3">
    <source>
        <dbReference type="ARBA" id="ARBA00022448"/>
    </source>
</evidence>
<sequence>MAAVPQRMLGWLYSVLTKDHYDPRQTYHDPNRTYYDVASALAQYPSLLPRTDVYTFENGFSALLLRLVGTLPVAFRGTVYNFPVSLWIPNVYPLEPPIVYVTPAQDMVVRVGQHVTLEGRVYHHYLAHWAEAWDKSSITDFLSILREVFAKEPPVRYKQSQIQRPQQPVQVQAPPPLPPLPPELSSTNPTLSPRASQTPPRSPQPPPPPPKPGQELSVEQPRPTVRGPDKSPPPLPPLPPKKQAYGQPSLQHHATPDMSGNRMSQYLPERTSNMSGTMSPPHWPPQQQQPAVHPAPAYSQGPVYRGRGPAAPASPVANSPSGPSTAAYGPEQALQSSLVQQFPGSYQKFQQTHAQYQQSQPQQTPQPLQNEQRLLAQQPAATHRAETPDLLTSPFELELPSFAPSGPVPPIPPNPEKDALLHAISKTLAETLQSNASQSKSAAQSLLSQSQSLQAAAVTLQGEIATMDNLKSTLQSNTAILQESLRRADTVIADAQVRISSPIPLTAGAESSAAATDGRRGGLPPIDDVLVAPTVVGKQLYDLVAEEYGIEQAIYALQSALVKGVIGVDTWSRHTRGLAREAFLKRALIRKIGKGMGLEESS</sequence>
<evidence type="ECO:0000256" key="7">
    <source>
        <dbReference type="PROSITE-ProRule" id="PRU00644"/>
    </source>
</evidence>
<organism evidence="11 12">
    <name type="scientific">Monascus purpureus</name>
    <name type="common">Red mold</name>
    <name type="synonym">Monascus anka</name>
    <dbReference type="NCBI Taxonomy" id="5098"/>
    <lineage>
        <taxon>Eukaryota</taxon>
        <taxon>Fungi</taxon>
        <taxon>Dikarya</taxon>
        <taxon>Ascomycota</taxon>
        <taxon>Pezizomycotina</taxon>
        <taxon>Eurotiomycetes</taxon>
        <taxon>Eurotiomycetidae</taxon>
        <taxon>Eurotiales</taxon>
        <taxon>Aspergillaceae</taxon>
        <taxon>Monascus</taxon>
    </lineage>
</organism>